<sequence length="670" mass="74043">MMFQCPRFLPSVVALIVLNLPLSRTNSLTATVGKPKIIVPTAPLEVTPLASDSATPDGNYGSSLWPISIAPTEEWNGNDGPWNSFALTVGTPPQTQKVMVSTSARNILLVSPEGCPSPIIKDCRVLRGGLFDPTVSKSWKLNFARGVNSTYPISDDPSLGYNGNGTFGYDDVGFEFYAAVLSQAKEQSIGLFAETNSYLGLFGICPRSTYFSSSTDPVEGYLQYMYGIGQIPSMTWAYTAGTRIGKRHASLTLGGYDQAKFNPHNITWQFSSNDLRDLTVQLQAITAYGRNSDKTETSLLSGNIPTFLDSSLPYLWLPMESCLLFEQRFGLFWDSKTELYLVDESLHNSLLAEDPSVVFTLSNGTSGSIVNITLSYALLDLTMSSQIIGAATRYFPLKRATTPSQYILGRTFFQAAYVIANYEQSNFSVHSINTATYEAQELWPILSSSSPNTTLPTSDVEPLFPKSGSNVGPAVGGTLGGVALGGILTLTYFFYVRPRRHKAVDEEKKVETSLPPPSVEIMEDPTFIKPELDNDAVQIHEINADREAVETEVHEQAMYELEHQGEIFESAAQERYVYELPARDAAVPELRTEDNPVVELASPVPRIHNDEGKVTTETKNMNHEVISPDQHIQELDANKDVKYIRLRKTDLSSPSDRSSSKWTWISFRQK</sequence>
<evidence type="ECO:0000256" key="2">
    <source>
        <dbReference type="SAM" id="MobiDB-lite"/>
    </source>
</evidence>
<feature type="transmembrane region" description="Helical" evidence="3">
    <location>
        <begin position="474"/>
        <end position="495"/>
    </location>
</feature>
<evidence type="ECO:0000256" key="1">
    <source>
        <dbReference type="ARBA" id="ARBA00007447"/>
    </source>
</evidence>
<dbReference type="PANTHER" id="PTHR47966:SF51">
    <property type="entry name" value="BETA-SITE APP-CLEAVING ENZYME, ISOFORM A-RELATED"/>
    <property type="match status" value="1"/>
</dbReference>
<keyword evidence="4" id="KW-0732">Signal</keyword>
<dbReference type="InterPro" id="IPR021109">
    <property type="entry name" value="Peptidase_aspartic_dom_sf"/>
</dbReference>
<evidence type="ECO:0000256" key="4">
    <source>
        <dbReference type="SAM" id="SignalP"/>
    </source>
</evidence>
<keyword evidence="3" id="KW-1133">Transmembrane helix</keyword>
<evidence type="ECO:0000313" key="6">
    <source>
        <dbReference type="EMBL" id="KAL2062235.1"/>
    </source>
</evidence>
<keyword evidence="3" id="KW-0812">Transmembrane</keyword>
<evidence type="ECO:0000313" key="7">
    <source>
        <dbReference type="Proteomes" id="UP001595075"/>
    </source>
</evidence>
<comment type="similarity">
    <text evidence="1">Belongs to the peptidase A1 family.</text>
</comment>
<keyword evidence="7" id="KW-1185">Reference proteome</keyword>
<dbReference type="Gene3D" id="2.40.70.10">
    <property type="entry name" value="Acid Proteases"/>
    <property type="match status" value="2"/>
</dbReference>
<dbReference type="EMBL" id="JAZHXI010000017">
    <property type="protein sequence ID" value="KAL2062235.1"/>
    <property type="molecule type" value="Genomic_DNA"/>
</dbReference>
<name>A0ABR4BX54_9HELO</name>
<keyword evidence="3" id="KW-0472">Membrane</keyword>
<dbReference type="Pfam" id="PF00026">
    <property type="entry name" value="Asp"/>
    <property type="match status" value="1"/>
</dbReference>
<comment type="caution">
    <text evidence="6">The sequence shown here is derived from an EMBL/GenBank/DDBJ whole genome shotgun (WGS) entry which is preliminary data.</text>
</comment>
<dbReference type="SUPFAM" id="SSF50630">
    <property type="entry name" value="Acid proteases"/>
    <property type="match status" value="1"/>
</dbReference>
<feature type="chain" id="PRO_5046656252" description="Peptidase A1 domain-containing protein" evidence="4">
    <location>
        <begin position="26"/>
        <end position="670"/>
    </location>
</feature>
<dbReference type="PANTHER" id="PTHR47966">
    <property type="entry name" value="BETA-SITE APP-CLEAVING ENZYME, ISOFORM A-RELATED"/>
    <property type="match status" value="1"/>
</dbReference>
<dbReference type="PROSITE" id="PS51767">
    <property type="entry name" value="PEPTIDASE_A1"/>
    <property type="match status" value="1"/>
</dbReference>
<gene>
    <name evidence="6" type="ORF">VTL71DRAFT_6501</name>
</gene>
<dbReference type="Proteomes" id="UP001595075">
    <property type="component" value="Unassembled WGS sequence"/>
</dbReference>
<evidence type="ECO:0000259" key="5">
    <source>
        <dbReference type="PROSITE" id="PS51767"/>
    </source>
</evidence>
<organism evidence="6 7">
    <name type="scientific">Oculimacula yallundae</name>
    <dbReference type="NCBI Taxonomy" id="86028"/>
    <lineage>
        <taxon>Eukaryota</taxon>
        <taxon>Fungi</taxon>
        <taxon>Dikarya</taxon>
        <taxon>Ascomycota</taxon>
        <taxon>Pezizomycotina</taxon>
        <taxon>Leotiomycetes</taxon>
        <taxon>Helotiales</taxon>
        <taxon>Ploettnerulaceae</taxon>
        <taxon>Oculimacula</taxon>
    </lineage>
</organism>
<proteinExistence type="inferred from homology"/>
<feature type="signal peptide" evidence="4">
    <location>
        <begin position="1"/>
        <end position="25"/>
    </location>
</feature>
<evidence type="ECO:0000256" key="3">
    <source>
        <dbReference type="SAM" id="Phobius"/>
    </source>
</evidence>
<feature type="domain" description="Peptidase A1" evidence="5">
    <location>
        <begin position="83"/>
        <end position="430"/>
    </location>
</feature>
<feature type="region of interest" description="Disordered" evidence="2">
    <location>
        <begin position="648"/>
        <end position="670"/>
    </location>
</feature>
<feature type="compositionally biased region" description="Polar residues" evidence="2">
    <location>
        <begin position="661"/>
        <end position="670"/>
    </location>
</feature>
<reference evidence="6 7" key="1">
    <citation type="journal article" date="2024" name="Commun. Biol.">
        <title>Comparative genomic analysis of thermophilic fungi reveals convergent evolutionary adaptations and gene losses.</title>
        <authorList>
            <person name="Steindorff A.S."/>
            <person name="Aguilar-Pontes M.V."/>
            <person name="Robinson A.J."/>
            <person name="Andreopoulos B."/>
            <person name="LaButti K."/>
            <person name="Kuo A."/>
            <person name="Mondo S."/>
            <person name="Riley R."/>
            <person name="Otillar R."/>
            <person name="Haridas S."/>
            <person name="Lipzen A."/>
            <person name="Grimwood J."/>
            <person name="Schmutz J."/>
            <person name="Clum A."/>
            <person name="Reid I.D."/>
            <person name="Moisan M.C."/>
            <person name="Butler G."/>
            <person name="Nguyen T.T.M."/>
            <person name="Dewar K."/>
            <person name="Conant G."/>
            <person name="Drula E."/>
            <person name="Henrissat B."/>
            <person name="Hansel C."/>
            <person name="Singer S."/>
            <person name="Hutchinson M.I."/>
            <person name="de Vries R.P."/>
            <person name="Natvig D.O."/>
            <person name="Powell A.J."/>
            <person name="Tsang A."/>
            <person name="Grigoriev I.V."/>
        </authorList>
    </citation>
    <scope>NUCLEOTIDE SEQUENCE [LARGE SCALE GENOMIC DNA]</scope>
    <source>
        <strain evidence="6 7">CBS 494.80</strain>
    </source>
</reference>
<dbReference type="InterPro" id="IPR001461">
    <property type="entry name" value="Aspartic_peptidase_A1"/>
</dbReference>
<dbReference type="InterPro" id="IPR033121">
    <property type="entry name" value="PEPTIDASE_A1"/>
</dbReference>
<accession>A0ABR4BX54</accession>
<protein>
    <recommendedName>
        <fullName evidence="5">Peptidase A1 domain-containing protein</fullName>
    </recommendedName>
</protein>